<dbReference type="Proteomes" id="UP001642409">
    <property type="component" value="Unassembled WGS sequence"/>
</dbReference>
<reference evidence="2" key="1">
    <citation type="submission" date="2023-06" db="EMBL/GenBank/DDBJ databases">
        <authorList>
            <person name="Kurt Z."/>
        </authorList>
    </citation>
    <scope>NUCLEOTIDE SEQUENCE</scope>
</reference>
<evidence type="ECO:0000313" key="3">
    <source>
        <dbReference type="EMBL" id="CAL6000864.1"/>
    </source>
</evidence>
<reference evidence="3 4" key="2">
    <citation type="submission" date="2024-07" db="EMBL/GenBank/DDBJ databases">
        <authorList>
            <person name="Akdeniz Z."/>
        </authorList>
    </citation>
    <scope>NUCLEOTIDE SEQUENCE [LARGE SCALE GENOMIC DNA]</scope>
</reference>
<feature type="coiled-coil region" evidence="1">
    <location>
        <begin position="439"/>
        <end position="473"/>
    </location>
</feature>
<comment type="caution">
    <text evidence="2">The sequence shown here is derived from an EMBL/GenBank/DDBJ whole genome shotgun (WGS) entry which is preliminary data.</text>
</comment>
<organism evidence="2">
    <name type="scientific">Hexamita inflata</name>
    <dbReference type="NCBI Taxonomy" id="28002"/>
    <lineage>
        <taxon>Eukaryota</taxon>
        <taxon>Metamonada</taxon>
        <taxon>Diplomonadida</taxon>
        <taxon>Hexamitidae</taxon>
        <taxon>Hexamitinae</taxon>
        <taxon>Hexamita</taxon>
    </lineage>
</organism>
<protein>
    <submittedName>
        <fullName evidence="3">Hypothetical_protein</fullName>
    </submittedName>
</protein>
<name>A0AA86R918_9EUKA</name>
<sequence length="501" mass="57501">MSFKYTRRDKILLIEWDMGEVECENNLKQFEGEGFNILEIFAYGHEFDIRNIGNVANQVYMYDLEINLELIPELKVLSLFQCQCIGNFQSASISELLLLDTILSAKQLENAKTTYLSLYPAKTLISLYYPVIQSHSSNQLKSLQFKDTHVDLSTLQGNWCDVQFINCICVNKMNNFNSSKVTFSSSQFTLSQLIGHCDELTIGMSPKKIHSKLNLFSEPFLNFGSSQNLKLIELDVDLSQIRGTWNNLQLNHCKISNSSSSLNDQILSVKQLIVCDSYPFNYDQQFNEANIENLTIEYTKGKINKLSHKFTMSDNFKPNLANLKFYSSEIDLECLKGKWGRIDLTNCKMRGENQKQMQTDFLHLVSSNLTSEIDAKHIEAVSSAVLVNSSVQSLNVNNSTVTFKQQELNEIAKVNAVNSKIVGLNTYKCHKLTKFSMNNNKQSNEIQKQLKRKEELTTKMKKLQKSLDVQQQLRTKKLAKVQQLREKESKYKQTLLQPDKE</sequence>
<dbReference type="EMBL" id="CATOUU010001125">
    <property type="protein sequence ID" value="CAI9973666.1"/>
    <property type="molecule type" value="Genomic_DNA"/>
</dbReference>
<dbReference type="EMBL" id="CAXDID020000042">
    <property type="protein sequence ID" value="CAL6000864.1"/>
    <property type="molecule type" value="Genomic_DNA"/>
</dbReference>
<keyword evidence="1" id="KW-0175">Coiled coil</keyword>
<gene>
    <name evidence="3" type="ORF">HINF_LOCUS16982</name>
    <name evidence="2" type="ORF">HINF_LOCUS61311</name>
</gene>
<evidence type="ECO:0000313" key="4">
    <source>
        <dbReference type="Proteomes" id="UP001642409"/>
    </source>
</evidence>
<evidence type="ECO:0000256" key="1">
    <source>
        <dbReference type="SAM" id="Coils"/>
    </source>
</evidence>
<keyword evidence="4" id="KW-1185">Reference proteome</keyword>
<proteinExistence type="predicted"/>
<dbReference type="AlphaFoldDB" id="A0AA86R918"/>
<evidence type="ECO:0000313" key="2">
    <source>
        <dbReference type="EMBL" id="CAI9973666.1"/>
    </source>
</evidence>
<accession>A0AA86R918</accession>